<feature type="transmembrane region" description="Helical" evidence="1">
    <location>
        <begin position="142"/>
        <end position="167"/>
    </location>
</feature>
<keyword evidence="1" id="KW-0812">Transmembrane</keyword>
<keyword evidence="3" id="KW-1185">Reference proteome</keyword>
<organism evidence="2 3">
    <name type="scientific">Corynebacterium glyciniphilum AJ 3170</name>
    <dbReference type="NCBI Taxonomy" id="1404245"/>
    <lineage>
        <taxon>Bacteria</taxon>
        <taxon>Bacillati</taxon>
        <taxon>Actinomycetota</taxon>
        <taxon>Actinomycetes</taxon>
        <taxon>Mycobacteriales</taxon>
        <taxon>Corynebacteriaceae</taxon>
        <taxon>Corynebacterium</taxon>
    </lineage>
</organism>
<protein>
    <submittedName>
        <fullName evidence="2">Putative membrane protein</fullName>
    </submittedName>
</protein>
<name>X5DVC6_9CORY</name>
<feature type="transmembrane region" description="Helical" evidence="1">
    <location>
        <begin position="26"/>
        <end position="49"/>
    </location>
</feature>
<dbReference type="KEGG" id="cgy:CGLY_14070"/>
<evidence type="ECO:0000256" key="1">
    <source>
        <dbReference type="SAM" id="Phobius"/>
    </source>
</evidence>
<feature type="transmembrane region" description="Helical" evidence="1">
    <location>
        <begin position="109"/>
        <end position="136"/>
    </location>
</feature>
<dbReference type="STRING" id="1404245.CGLY_14070"/>
<feature type="transmembrane region" description="Helical" evidence="1">
    <location>
        <begin position="55"/>
        <end position="78"/>
    </location>
</feature>
<reference evidence="2 3" key="1">
    <citation type="journal article" date="2015" name="Int. J. Syst. Evol. Microbiol.">
        <title>Revisiting Corynebacterium glyciniphilum (ex Kubota et al., 1972) sp. nov., nom. rev., isolated from putrefied banana.</title>
        <authorList>
            <person name="Al-Dilaimi A."/>
            <person name="Bednarz H."/>
            <person name="Lomker A."/>
            <person name="Niehaus K."/>
            <person name="Kalinowski J."/>
            <person name="Ruckert C."/>
        </authorList>
    </citation>
    <scope>NUCLEOTIDE SEQUENCE [LARGE SCALE GENOMIC DNA]</scope>
    <source>
        <strain evidence="2">AJ 3170</strain>
    </source>
</reference>
<proteinExistence type="predicted"/>
<dbReference type="OrthoDB" id="4570818at2"/>
<dbReference type="RefSeq" id="WP_052540269.1">
    <property type="nucleotide sequence ID" value="NZ_CP006842.1"/>
</dbReference>
<evidence type="ECO:0000313" key="2">
    <source>
        <dbReference type="EMBL" id="AHW65254.1"/>
    </source>
</evidence>
<keyword evidence="1" id="KW-0472">Membrane</keyword>
<dbReference type="HOGENOM" id="CLU_117037_1_0_11"/>
<dbReference type="eggNOG" id="ENOG5032NPY">
    <property type="taxonomic scope" value="Bacteria"/>
</dbReference>
<dbReference type="EMBL" id="CP006842">
    <property type="protein sequence ID" value="AHW65254.1"/>
    <property type="molecule type" value="Genomic_DNA"/>
</dbReference>
<gene>
    <name evidence="2" type="ORF">CGLY_14070</name>
</gene>
<dbReference type="Proteomes" id="UP000023703">
    <property type="component" value="Chromosome"/>
</dbReference>
<accession>X5DVC6</accession>
<dbReference type="AlphaFoldDB" id="X5DVC6"/>
<keyword evidence="1" id="KW-1133">Transmembrane helix</keyword>
<sequence length="168" mass="17969">MNFDVIADLFQRLAEFAASVEPWQQFLVILLAGAVPFIESYLGSFLGVALGIEPAAAVVATAVVGNMISTFLLIALATRARTAATRGRRSTKQPVSARRQKVGRYAERLGVPGVSLLGPIILASQITGPTLVALGADKRSVYLFQGIAIIVWGVVFGFFGDLVISWYL</sequence>
<evidence type="ECO:0000313" key="3">
    <source>
        <dbReference type="Proteomes" id="UP000023703"/>
    </source>
</evidence>